<evidence type="ECO:0000256" key="6">
    <source>
        <dbReference type="PIRSR" id="PIRSR001430-2"/>
    </source>
</evidence>
<reference evidence="9" key="1">
    <citation type="submission" date="2020-08" db="EMBL/GenBank/DDBJ databases">
        <title>Genome public.</title>
        <authorList>
            <person name="Liu C."/>
            <person name="Sun Q."/>
        </authorList>
    </citation>
    <scope>NUCLEOTIDE SEQUENCE</scope>
    <source>
        <strain evidence="9">BX12</strain>
    </source>
</reference>
<dbReference type="HAMAP" id="MF_00171">
    <property type="entry name" value="TruA"/>
    <property type="match status" value="1"/>
</dbReference>
<dbReference type="PANTHER" id="PTHR11142:SF0">
    <property type="entry name" value="TRNA PSEUDOURIDINE SYNTHASE-LIKE 1"/>
    <property type="match status" value="1"/>
</dbReference>
<dbReference type="RefSeq" id="WP_187303487.1">
    <property type="nucleotide sequence ID" value="NZ_CBCTON010000050.1"/>
</dbReference>
<keyword evidence="10" id="KW-1185">Reference proteome</keyword>
<evidence type="ECO:0000256" key="2">
    <source>
        <dbReference type="ARBA" id="ARBA00022694"/>
    </source>
</evidence>
<dbReference type="InterPro" id="IPR020103">
    <property type="entry name" value="PsdUridine_synth_cat_dom_sf"/>
</dbReference>
<dbReference type="PANTHER" id="PTHR11142">
    <property type="entry name" value="PSEUDOURIDYLATE SYNTHASE"/>
    <property type="match status" value="1"/>
</dbReference>
<feature type="binding site" evidence="4 6">
    <location>
        <position position="120"/>
    </location>
    <ligand>
        <name>substrate</name>
    </ligand>
</feature>
<dbReference type="EMBL" id="JACRYT010000012">
    <property type="protein sequence ID" value="MBC6680390.1"/>
    <property type="molecule type" value="Genomic_DNA"/>
</dbReference>
<dbReference type="Gene3D" id="3.30.70.660">
    <property type="entry name" value="Pseudouridine synthase I, catalytic domain, C-terminal subdomain"/>
    <property type="match status" value="1"/>
</dbReference>
<evidence type="ECO:0000256" key="7">
    <source>
        <dbReference type="RuleBase" id="RU003792"/>
    </source>
</evidence>
<evidence type="ECO:0000259" key="8">
    <source>
        <dbReference type="Pfam" id="PF01416"/>
    </source>
</evidence>
<dbReference type="GO" id="GO:0003723">
    <property type="term" value="F:RNA binding"/>
    <property type="evidence" value="ECO:0007669"/>
    <property type="project" value="InterPro"/>
</dbReference>
<protein>
    <recommendedName>
        <fullName evidence="4">tRNA pseudouridine synthase A</fullName>
        <ecNumber evidence="4">5.4.99.12</ecNumber>
    </recommendedName>
    <alternativeName>
        <fullName evidence="4">tRNA pseudouridine(38-40) synthase</fullName>
    </alternativeName>
    <alternativeName>
        <fullName evidence="4">tRNA pseudouridylate synthase I</fullName>
    </alternativeName>
    <alternativeName>
        <fullName evidence="4">tRNA-uridine isomerase I</fullName>
    </alternativeName>
</protein>
<dbReference type="InterPro" id="IPR020097">
    <property type="entry name" value="PsdUridine_synth_TruA_a/b_dom"/>
</dbReference>
<evidence type="ECO:0000256" key="4">
    <source>
        <dbReference type="HAMAP-Rule" id="MF_00171"/>
    </source>
</evidence>
<feature type="domain" description="Pseudouridine synthase I TruA alpha/beta" evidence="8">
    <location>
        <begin position="9"/>
        <end position="93"/>
    </location>
</feature>
<sequence>MERNFLLTIEYDGTGFFGWQRQPGVPTIQGTLEDALSAVLGKKIQVNGTSRTDAGVHAYGQRASFSGEFGIPTDKLALAVNNRIAGAMKGKMATGPIRIKEVREMPADFHARFNAKGKTYLYKIHNSKEPDLFLRNYCYAIREPLDEEAMRLAASRIEGTHDFQCFQASGGTERETTVRTIYKTDVLRRGEDISIRVTGDGFLYNMVRIITGTLVETGLGKRTPMSMDSVIRGRDRQNAGHTAPPQGLYLMEVYYELQEVPGYDG</sequence>
<comment type="caution">
    <text evidence="4">Lacks conserved residue(s) required for the propagation of feature annotation.</text>
</comment>
<feature type="active site" description="Nucleophile" evidence="4 5">
    <location>
        <position position="53"/>
    </location>
</feature>
<evidence type="ECO:0000256" key="5">
    <source>
        <dbReference type="PIRSR" id="PIRSR001430-1"/>
    </source>
</evidence>
<dbReference type="Pfam" id="PF01416">
    <property type="entry name" value="PseudoU_synth_1"/>
    <property type="match status" value="2"/>
</dbReference>
<dbReference type="CDD" id="cd02570">
    <property type="entry name" value="PseudoU_synth_EcTruA"/>
    <property type="match status" value="1"/>
</dbReference>
<dbReference type="GO" id="GO:0160147">
    <property type="term" value="F:tRNA pseudouridine(38-40) synthase activity"/>
    <property type="evidence" value="ECO:0007669"/>
    <property type="project" value="UniProtKB-EC"/>
</dbReference>
<keyword evidence="3 4" id="KW-0413">Isomerase</keyword>
<evidence type="ECO:0000313" key="10">
    <source>
        <dbReference type="Proteomes" id="UP000602647"/>
    </source>
</evidence>
<dbReference type="SUPFAM" id="SSF55120">
    <property type="entry name" value="Pseudouridine synthase"/>
    <property type="match status" value="1"/>
</dbReference>
<dbReference type="InterPro" id="IPR020095">
    <property type="entry name" value="PsdUridine_synth_TruA_C"/>
</dbReference>
<dbReference type="Proteomes" id="UP000602647">
    <property type="component" value="Unassembled WGS sequence"/>
</dbReference>
<name>A0A923NPM1_9FIRM</name>
<evidence type="ECO:0000313" key="9">
    <source>
        <dbReference type="EMBL" id="MBC6680390.1"/>
    </source>
</evidence>
<comment type="function">
    <text evidence="4">Formation of pseudouridine at positions 38, 39 and 40 in the anticodon stem and loop of transfer RNAs.</text>
</comment>
<dbReference type="GO" id="GO:0031119">
    <property type="term" value="P:tRNA pseudouridine synthesis"/>
    <property type="evidence" value="ECO:0007669"/>
    <property type="project" value="UniProtKB-UniRule"/>
</dbReference>
<feature type="domain" description="Pseudouridine synthase I TruA alpha/beta" evidence="8">
    <location>
        <begin position="153"/>
        <end position="256"/>
    </location>
</feature>
<dbReference type="InterPro" id="IPR020094">
    <property type="entry name" value="TruA/RsuA/RluB/E/F_N"/>
</dbReference>
<keyword evidence="2 4" id="KW-0819">tRNA processing</keyword>
<dbReference type="InterPro" id="IPR001406">
    <property type="entry name" value="PsdUridine_synth_TruA"/>
</dbReference>
<evidence type="ECO:0000256" key="3">
    <source>
        <dbReference type="ARBA" id="ARBA00023235"/>
    </source>
</evidence>
<dbReference type="AlphaFoldDB" id="A0A923NPM1"/>
<evidence type="ECO:0000256" key="1">
    <source>
        <dbReference type="ARBA" id="ARBA00009375"/>
    </source>
</evidence>
<gene>
    <name evidence="4 9" type="primary">truA</name>
    <name evidence="9" type="ORF">H9L42_11230</name>
</gene>
<comment type="subunit">
    <text evidence="4">Homodimer.</text>
</comment>
<organism evidence="9 10">
    <name type="scientific">Zhenpiania hominis</name>
    <dbReference type="NCBI Taxonomy" id="2763644"/>
    <lineage>
        <taxon>Bacteria</taxon>
        <taxon>Bacillati</taxon>
        <taxon>Bacillota</taxon>
        <taxon>Clostridia</taxon>
        <taxon>Peptostreptococcales</taxon>
        <taxon>Anaerovoracaceae</taxon>
        <taxon>Zhenpiania</taxon>
    </lineage>
</organism>
<dbReference type="PIRSF" id="PIRSF001430">
    <property type="entry name" value="tRNA_psdUrid_synth"/>
    <property type="match status" value="1"/>
</dbReference>
<comment type="similarity">
    <text evidence="1 4 7">Belongs to the tRNA pseudouridine synthase TruA family.</text>
</comment>
<accession>A0A923NPM1</accession>
<dbReference type="Gene3D" id="3.30.70.580">
    <property type="entry name" value="Pseudouridine synthase I, catalytic domain, N-terminal subdomain"/>
    <property type="match status" value="1"/>
</dbReference>
<comment type="caution">
    <text evidence="9">The sequence shown here is derived from an EMBL/GenBank/DDBJ whole genome shotgun (WGS) entry which is preliminary data.</text>
</comment>
<dbReference type="FunFam" id="3.30.70.580:FF:000001">
    <property type="entry name" value="tRNA pseudouridine synthase A"/>
    <property type="match status" value="1"/>
</dbReference>
<proteinExistence type="inferred from homology"/>
<comment type="catalytic activity">
    <reaction evidence="4 7">
        <text>uridine(38/39/40) in tRNA = pseudouridine(38/39/40) in tRNA</text>
        <dbReference type="Rhea" id="RHEA:22376"/>
        <dbReference type="Rhea" id="RHEA-COMP:10085"/>
        <dbReference type="Rhea" id="RHEA-COMP:10087"/>
        <dbReference type="ChEBI" id="CHEBI:65314"/>
        <dbReference type="ChEBI" id="CHEBI:65315"/>
        <dbReference type="EC" id="5.4.99.12"/>
    </reaction>
</comment>
<dbReference type="NCBIfam" id="TIGR00071">
    <property type="entry name" value="hisT_truA"/>
    <property type="match status" value="1"/>
</dbReference>
<dbReference type="EC" id="5.4.99.12" evidence="4"/>